<organism evidence="2 3">
    <name type="scientific">Phytophthora cactorum</name>
    <dbReference type="NCBI Taxonomy" id="29920"/>
    <lineage>
        <taxon>Eukaryota</taxon>
        <taxon>Sar</taxon>
        <taxon>Stramenopiles</taxon>
        <taxon>Oomycota</taxon>
        <taxon>Peronosporomycetes</taxon>
        <taxon>Peronosporales</taxon>
        <taxon>Peronosporaceae</taxon>
        <taxon>Phytophthora</taxon>
    </lineage>
</organism>
<dbReference type="PANTHER" id="PTHR40866">
    <property type="entry name" value="BED-TYPE DOMAIN-CONTAINING PROTEIN"/>
    <property type="match status" value="1"/>
</dbReference>
<protein>
    <recommendedName>
        <fullName evidence="4">Secreted protein</fullName>
    </recommendedName>
</protein>
<dbReference type="Proteomes" id="UP000688947">
    <property type="component" value="Unassembled WGS sequence"/>
</dbReference>
<reference evidence="2" key="1">
    <citation type="submission" date="2021-01" db="EMBL/GenBank/DDBJ databases">
        <title>Phytophthora aleatoria, a newly-described species from Pinus radiata is distinct from Phytophthora cactorum isolates based on comparative genomics.</title>
        <authorList>
            <person name="Mcdougal R."/>
            <person name="Panda P."/>
            <person name="Williams N."/>
            <person name="Studholme D.J."/>
        </authorList>
    </citation>
    <scope>NUCLEOTIDE SEQUENCE</scope>
    <source>
        <strain evidence="2">NZFS 3830</strain>
    </source>
</reference>
<sequence>MVANKLLAAFFFTSLGQGKHDGYEVQYASFQSNSNHSLDSFGFIPDGVNHLFQSIYWIIMQNMALHEKCMEDIAIKVGHELEKELGTLFGLMFDGWTHCEDTQTADAHVQLFENTLDVYNKTKAMVEFLVGDNSSINQSIVTKMGVRLLLSAVNDLMVDLRHKNNIAELKKRTDQHPIQRNVTRWSSTFEILERYIRMHP</sequence>
<dbReference type="PANTHER" id="PTHR40866:SF1">
    <property type="entry name" value="BED-TYPE DOMAIN-CONTAINING PROTEIN"/>
    <property type="match status" value="1"/>
</dbReference>
<evidence type="ECO:0008006" key="4">
    <source>
        <dbReference type="Google" id="ProtNLM"/>
    </source>
</evidence>
<dbReference type="EMBL" id="JAENGZ010000880">
    <property type="protein sequence ID" value="KAG6952875.1"/>
    <property type="molecule type" value="Genomic_DNA"/>
</dbReference>
<evidence type="ECO:0000313" key="3">
    <source>
        <dbReference type="Proteomes" id="UP000688947"/>
    </source>
</evidence>
<keyword evidence="1" id="KW-0732">Signal</keyword>
<proteinExistence type="predicted"/>
<name>A0A8T1U273_9STRA</name>
<comment type="caution">
    <text evidence="2">The sequence shown here is derived from an EMBL/GenBank/DDBJ whole genome shotgun (WGS) entry which is preliminary data.</text>
</comment>
<evidence type="ECO:0000313" key="2">
    <source>
        <dbReference type="EMBL" id="KAG6952875.1"/>
    </source>
</evidence>
<dbReference type="VEuPathDB" id="FungiDB:PC110_g13581"/>
<dbReference type="OrthoDB" id="118864at2759"/>
<accession>A0A8T1U273</accession>
<feature type="chain" id="PRO_5035714926" description="Secreted protein" evidence="1">
    <location>
        <begin position="19"/>
        <end position="200"/>
    </location>
</feature>
<gene>
    <name evidence="2" type="ORF">JG687_00012734</name>
</gene>
<feature type="signal peptide" evidence="1">
    <location>
        <begin position="1"/>
        <end position="18"/>
    </location>
</feature>
<evidence type="ECO:0000256" key="1">
    <source>
        <dbReference type="SAM" id="SignalP"/>
    </source>
</evidence>
<dbReference type="AlphaFoldDB" id="A0A8T1U273"/>